<dbReference type="PANTHER" id="PTHR35936:SF34">
    <property type="entry name" value="ABC TRANSPORTER EXTRACELLULAR-BINDING PROTEIN YCKB-RELATED"/>
    <property type="match status" value="1"/>
</dbReference>
<evidence type="ECO:0000256" key="1">
    <source>
        <dbReference type="ARBA" id="ARBA00004196"/>
    </source>
</evidence>
<dbReference type="PANTHER" id="PTHR35936">
    <property type="entry name" value="MEMBRANE-BOUND LYTIC MUREIN TRANSGLYCOSYLASE F"/>
    <property type="match status" value="1"/>
</dbReference>
<comment type="caution">
    <text evidence="7">The sequence shown here is derived from an EMBL/GenBank/DDBJ whole genome shotgun (WGS) entry which is preliminary data.</text>
</comment>
<comment type="similarity">
    <text evidence="2 4">Belongs to the bacterial solute-binding protein 3 family.</text>
</comment>
<feature type="domain" description="Solute-binding protein family 3/N-terminal" evidence="6">
    <location>
        <begin position="44"/>
        <end position="263"/>
    </location>
</feature>
<dbReference type="SUPFAM" id="SSF53850">
    <property type="entry name" value="Periplasmic binding protein-like II"/>
    <property type="match status" value="1"/>
</dbReference>
<evidence type="ECO:0000256" key="5">
    <source>
        <dbReference type="SAM" id="SignalP"/>
    </source>
</evidence>
<accession>A0A9X2FQY1</accession>
<comment type="subcellular location">
    <subcellularLocation>
        <location evidence="1">Cell envelope</location>
    </subcellularLocation>
</comment>
<dbReference type="Proteomes" id="UP001139006">
    <property type="component" value="Unassembled WGS sequence"/>
</dbReference>
<reference evidence="7 8" key="1">
    <citation type="journal article" date="2023" name="Int. J. Syst. Evol. Microbiol.">
        <title>Ligilactobacillus ubinensis sp. nov., a novel species isolated from the wild ferment of a durian fruit (Durio zibethinus).</title>
        <authorList>
            <person name="Heng Y.C."/>
            <person name="Menon N."/>
            <person name="Chen B."/>
            <person name="Loo B.Z.L."/>
            <person name="Wong G.W.J."/>
            <person name="Lim A.C.H."/>
            <person name="Silvaraju S."/>
            <person name="Kittelmann S."/>
        </authorList>
    </citation>
    <scope>NUCLEOTIDE SEQUENCE [LARGE SCALE GENOMIC DNA]</scope>
    <source>
        <strain evidence="7 8">WILCCON 0076</strain>
    </source>
</reference>
<dbReference type="RefSeq" id="WP_253361587.1">
    <property type="nucleotide sequence ID" value="NZ_JAIULA010000020.1"/>
</dbReference>
<dbReference type="PROSITE" id="PS01039">
    <property type="entry name" value="SBP_BACTERIAL_3"/>
    <property type="match status" value="1"/>
</dbReference>
<dbReference type="InterPro" id="IPR018313">
    <property type="entry name" value="SBP_3_CS"/>
</dbReference>
<sequence>MNFKKVLLRTGLVLGTVLVATVLTEAGQKADAATYSGNLVNKSELTIGLEGTYKPYSYRANGKLTGFEVDLGKALAKQLGLKAKFVPTKWDSLIAGVGASKYDVVLNNITETAERKKNYIFSNPYIYSRYALITPKKAKITNINKIKNKTFAEGTGTNNAILAKKYGAKIVSSGEFSTSLSLIRQGRVDGTINSAEAYYAYAKSNKTSDLNFKDLSKQVAPVKVSALLNKNNTKLQKRINKALKTLRSNGTLKKLSKKYFGEDITKKP</sequence>
<evidence type="ECO:0000256" key="4">
    <source>
        <dbReference type="RuleBase" id="RU003744"/>
    </source>
</evidence>
<evidence type="ECO:0000256" key="3">
    <source>
        <dbReference type="ARBA" id="ARBA00022729"/>
    </source>
</evidence>
<proteinExistence type="inferred from homology"/>
<gene>
    <name evidence="7" type="ORF">LB941_09590</name>
</gene>
<feature type="signal peptide" evidence="5">
    <location>
        <begin position="1"/>
        <end position="20"/>
    </location>
</feature>
<dbReference type="Pfam" id="PF00497">
    <property type="entry name" value="SBP_bac_3"/>
    <property type="match status" value="1"/>
</dbReference>
<protein>
    <submittedName>
        <fullName evidence="7">Transporter substrate-binding domain-containing protein</fullName>
    </submittedName>
</protein>
<evidence type="ECO:0000259" key="6">
    <source>
        <dbReference type="SMART" id="SM00062"/>
    </source>
</evidence>
<dbReference type="AlphaFoldDB" id="A0A9X2FQY1"/>
<name>A0A9X2FQY1_9LACO</name>
<feature type="chain" id="PRO_5040832744" evidence="5">
    <location>
        <begin position="21"/>
        <end position="268"/>
    </location>
</feature>
<dbReference type="InterPro" id="IPR001638">
    <property type="entry name" value="Solute-binding_3/MltF_N"/>
</dbReference>
<dbReference type="EMBL" id="JAIULA010000020">
    <property type="protein sequence ID" value="MCP0887583.1"/>
    <property type="molecule type" value="Genomic_DNA"/>
</dbReference>
<keyword evidence="3 5" id="KW-0732">Signal</keyword>
<dbReference type="GO" id="GO:0030313">
    <property type="term" value="C:cell envelope"/>
    <property type="evidence" value="ECO:0007669"/>
    <property type="project" value="UniProtKB-SubCell"/>
</dbReference>
<dbReference type="SMART" id="SM00062">
    <property type="entry name" value="PBPb"/>
    <property type="match status" value="1"/>
</dbReference>
<organism evidence="7 8">
    <name type="scientific">Ligilactobacillus ubinensis</name>
    <dbReference type="NCBI Taxonomy" id="2876789"/>
    <lineage>
        <taxon>Bacteria</taxon>
        <taxon>Bacillati</taxon>
        <taxon>Bacillota</taxon>
        <taxon>Bacilli</taxon>
        <taxon>Lactobacillales</taxon>
        <taxon>Lactobacillaceae</taxon>
        <taxon>Ligilactobacillus</taxon>
    </lineage>
</organism>
<dbReference type="Gene3D" id="3.40.190.10">
    <property type="entry name" value="Periplasmic binding protein-like II"/>
    <property type="match status" value="2"/>
</dbReference>
<evidence type="ECO:0000313" key="7">
    <source>
        <dbReference type="EMBL" id="MCP0887583.1"/>
    </source>
</evidence>
<evidence type="ECO:0000256" key="2">
    <source>
        <dbReference type="ARBA" id="ARBA00010333"/>
    </source>
</evidence>
<evidence type="ECO:0000313" key="8">
    <source>
        <dbReference type="Proteomes" id="UP001139006"/>
    </source>
</evidence>
<keyword evidence="8" id="KW-1185">Reference proteome</keyword>